<dbReference type="Proteomes" id="UP000507954">
    <property type="component" value="Unassembled WGS sequence"/>
</dbReference>
<dbReference type="EMBL" id="CABFNB010000099">
    <property type="protein sequence ID" value="VTZ62044.1"/>
    <property type="molecule type" value="Genomic_DNA"/>
</dbReference>
<sequence>MRTWFPYPLLSVALLLMWLLLSQSVTPGSILLGLIVSTVLAWVTLKLKPARSRLNRWSRIAGFILRATGDVIRSNIAVTLIILRARRRVVAAGFMTLGIDLEDENALALLACVLTATPGTAWLEYDRRQKILLIHVLDIENEELWRKTIRRYAADLKEIFE</sequence>
<keyword evidence="3" id="KW-1003">Cell membrane</keyword>
<evidence type="ECO:0000256" key="7">
    <source>
        <dbReference type="SAM" id="Phobius"/>
    </source>
</evidence>
<dbReference type="PANTHER" id="PTHR34584:SF1">
    <property type="entry name" value="NA(+)_H(+) ANTIPORTER SUBUNIT E1"/>
    <property type="match status" value="1"/>
</dbReference>
<keyword evidence="4 7" id="KW-0812">Transmembrane</keyword>
<dbReference type="PIRSF" id="PIRSF019239">
    <property type="entry name" value="MrpE"/>
    <property type="match status" value="1"/>
</dbReference>
<evidence type="ECO:0000256" key="4">
    <source>
        <dbReference type="ARBA" id="ARBA00022692"/>
    </source>
</evidence>
<organism evidence="8">
    <name type="scientific">Sinorhizobium medicae</name>
    <dbReference type="NCBI Taxonomy" id="110321"/>
    <lineage>
        <taxon>Bacteria</taxon>
        <taxon>Pseudomonadati</taxon>
        <taxon>Pseudomonadota</taxon>
        <taxon>Alphaproteobacteria</taxon>
        <taxon>Hyphomicrobiales</taxon>
        <taxon>Rhizobiaceae</taxon>
        <taxon>Sinorhizobium/Ensifer group</taxon>
        <taxon>Sinorhizobium</taxon>
    </lineage>
</organism>
<dbReference type="RefSeq" id="WP_018209354.1">
    <property type="nucleotide sequence ID" value="NZ_CABFNB010000099.1"/>
</dbReference>
<evidence type="ECO:0000256" key="6">
    <source>
        <dbReference type="ARBA" id="ARBA00023136"/>
    </source>
</evidence>
<evidence type="ECO:0000256" key="3">
    <source>
        <dbReference type="ARBA" id="ARBA00022475"/>
    </source>
</evidence>
<dbReference type="PANTHER" id="PTHR34584">
    <property type="entry name" value="NA(+)/H(+) ANTIPORTER SUBUNIT E1"/>
    <property type="match status" value="1"/>
</dbReference>
<evidence type="ECO:0000313" key="8">
    <source>
        <dbReference type="EMBL" id="VTZ62044.1"/>
    </source>
</evidence>
<evidence type="ECO:0000256" key="1">
    <source>
        <dbReference type="ARBA" id="ARBA00004651"/>
    </source>
</evidence>
<keyword evidence="5 7" id="KW-1133">Transmembrane helix</keyword>
<dbReference type="NCBIfam" id="NF006520">
    <property type="entry name" value="PRK08965.1-4"/>
    <property type="match status" value="1"/>
</dbReference>
<keyword evidence="6 7" id="KW-0472">Membrane</keyword>
<dbReference type="GO" id="GO:0008324">
    <property type="term" value="F:monoatomic cation transmembrane transporter activity"/>
    <property type="evidence" value="ECO:0007669"/>
    <property type="project" value="InterPro"/>
</dbReference>
<feature type="transmembrane region" description="Helical" evidence="7">
    <location>
        <begin position="34"/>
        <end position="51"/>
    </location>
</feature>
<accession>A0A508X260</accession>
<dbReference type="InterPro" id="IPR002758">
    <property type="entry name" value="Cation_antiport_E"/>
</dbReference>
<dbReference type="AlphaFoldDB" id="A0A508X260"/>
<reference evidence="8" key="1">
    <citation type="submission" date="2019-06" db="EMBL/GenBank/DDBJ databases">
        <authorList>
            <person name="Le Quere A."/>
            <person name="Colella S."/>
        </authorList>
    </citation>
    <scope>NUCLEOTIDE SEQUENCE</scope>
    <source>
        <strain evidence="8">EmedicaeMD41</strain>
    </source>
</reference>
<evidence type="ECO:0000256" key="2">
    <source>
        <dbReference type="ARBA" id="ARBA00006228"/>
    </source>
</evidence>
<evidence type="ECO:0000256" key="5">
    <source>
        <dbReference type="ARBA" id="ARBA00022989"/>
    </source>
</evidence>
<protein>
    <submittedName>
        <fullName evidence="8">Putative K(+)/H(+) antiporter subunit E</fullName>
    </submittedName>
</protein>
<gene>
    <name evidence="8" type="primary">phaE</name>
    <name evidence="8" type="ORF">EMEDMD4_330012</name>
</gene>
<proteinExistence type="inferred from homology"/>
<dbReference type="Pfam" id="PF01899">
    <property type="entry name" value="MNHE"/>
    <property type="match status" value="1"/>
</dbReference>
<comment type="subcellular location">
    <subcellularLocation>
        <location evidence="1">Cell membrane</location>
        <topology evidence="1">Multi-pass membrane protein</topology>
    </subcellularLocation>
</comment>
<name>A0A508X260_9HYPH</name>
<dbReference type="GO" id="GO:0005886">
    <property type="term" value="C:plasma membrane"/>
    <property type="evidence" value="ECO:0007669"/>
    <property type="project" value="UniProtKB-SubCell"/>
</dbReference>
<comment type="similarity">
    <text evidence="2">Belongs to the CPA3 antiporters (TC 2.A.63) subunit E family.</text>
</comment>